<comment type="caution">
    <text evidence="8">The sequence shown here is derived from an EMBL/GenBank/DDBJ whole genome shotgun (WGS) entry which is preliminary data.</text>
</comment>
<evidence type="ECO:0000313" key="8">
    <source>
        <dbReference type="EMBL" id="KPC55422.1"/>
    </source>
</evidence>
<evidence type="ECO:0000256" key="4">
    <source>
        <dbReference type="SAM" id="SignalP"/>
    </source>
</evidence>
<feature type="signal peptide" evidence="4">
    <location>
        <begin position="1"/>
        <end position="31"/>
    </location>
</feature>
<dbReference type="SUPFAM" id="SSF111369">
    <property type="entry name" value="HlyD-like secretion proteins"/>
    <property type="match status" value="1"/>
</dbReference>
<comment type="similarity">
    <text evidence="2">Belongs to the membrane fusion protein (MFP) (TC 8.A.1) family.</text>
</comment>
<keyword evidence="3" id="KW-0813">Transport</keyword>
<dbReference type="InterPro" id="IPR006143">
    <property type="entry name" value="RND_pump_MFP"/>
</dbReference>
<evidence type="ECO:0000259" key="7">
    <source>
        <dbReference type="Pfam" id="PF25967"/>
    </source>
</evidence>
<dbReference type="Pfam" id="PF25917">
    <property type="entry name" value="BSH_RND"/>
    <property type="match status" value="1"/>
</dbReference>
<gene>
    <name evidence="8" type="primary">ttgD</name>
    <name evidence="8" type="ORF">WG78_02155</name>
</gene>
<dbReference type="RefSeq" id="WP_201782328.1">
    <property type="nucleotide sequence ID" value="NZ_LAQT01000001.1"/>
</dbReference>
<dbReference type="Proteomes" id="UP000037939">
    <property type="component" value="Unassembled WGS sequence"/>
</dbReference>
<dbReference type="InterPro" id="IPR058792">
    <property type="entry name" value="Beta-barrel_RND_2"/>
</dbReference>
<feature type="domain" description="Multidrug resistance protein MdtA-like C-terminal permuted SH3" evidence="7">
    <location>
        <begin position="312"/>
        <end position="363"/>
    </location>
</feature>
<protein>
    <submittedName>
        <fullName evidence="8">Toluene efflux pump periplasmic linker protein TtgD</fullName>
    </submittedName>
</protein>
<evidence type="ECO:0000259" key="5">
    <source>
        <dbReference type="Pfam" id="PF25917"/>
    </source>
</evidence>
<dbReference type="Pfam" id="PF25954">
    <property type="entry name" value="Beta-barrel_RND_2"/>
    <property type="match status" value="1"/>
</dbReference>
<feature type="chain" id="PRO_5005875183" evidence="4">
    <location>
        <begin position="32"/>
        <end position="391"/>
    </location>
</feature>
<organism evidence="8 9">
    <name type="scientific">Amantichitinum ursilacus</name>
    <dbReference type="NCBI Taxonomy" id="857265"/>
    <lineage>
        <taxon>Bacteria</taxon>
        <taxon>Pseudomonadati</taxon>
        <taxon>Pseudomonadota</taxon>
        <taxon>Betaproteobacteria</taxon>
        <taxon>Neisseriales</taxon>
        <taxon>Chitinibacteraceae</taxon>
        <taxon>Amantichitinum</taxon>
    </lineage>
</organism>
<keyword evidence="4" id="KW-0732">Signal</keyword>
<evidence type="ECO:0000313" key="9">
    <source>
        <dbReference type="Proteomes" id="UP000037939"/>
    </source>
</evidence>
<reference evidence="8 9" key="1">
    <citation type="submission" date="2015-07" db="EMBL/GenBank/DDBJ databases">
        <title>Draft genome sequence of the Amantichitinum ursilacus IGB-41, a new chitin-degrading bacterium.</title>
        <authorList>
            <person name="Kirstahler P."/>
            <person name="Guenther M."/>
            <person name="Grumaz C."/>
            <person name="Rupp S."/>
            <person name="Zibek S."/>
            <person name="Sohn K."/>
        </authorList>
    </citation>
    <scope>NUCLEOTIDE SEQUENCE [LARGE SCALE GENOMIC DNA]</scope>
    <source>
        <strain evidence="8 9">IGB-41</strain>
    </source>
</reference>
<dbReference type="GO" id="GO:0015562">
    <property type="term" value="F:efflux transmembrane transporter activity"/>
    <property type="evidence" value="ECO:0007669"/>
    <property type="project" value="TreeGrafter"/>
</dbReference>
<dbReference type="PROSITE" id="PS51257">
    <property type="entry name" value="PROKAR_LIPOPROTEIN"/>
    <property type="match status" value="1"/>
</dbReference>
<dbReference type="Gene3D" id="2.40.50.100">
    <property type="match status" value="1"/>
</dbReference>
<dbReference type="GO" id="GO:1990281">
    <property type="term" value="C:efflux pump complex"/>
    <property type="evidence" value="ECO:0007669"/>
    <property type="project" value="TreeGrafter"/>
</dbReference>
<dbReference type="Pfam" id="PF25967">
    <property type="entry name" value="RND-MFP_C"/>
    <property type="match status" value="1"/>
</dbReference>
<dbReference type="AlphaFoldDB" id="A0A0N1JU61"/>
<feature type="domain" description="Multidrug resistance protein MdtA-like barrel-sandwich hybrid" evidence="5">
    <location>
        <begin position="79"/>
        <end position="210"/>
    </location>
</feature>
<evidence type="ECO:0000256" key="1">
    <source>
        <dbReference type="ARBA" id="ARBA00004196"/>
    </source>
</evidence>
<comment type="subcellular location">
    <subcellularLocation>
        <location evidence="1">Cell envelope</location>
    </subcellularLocation>
</comment>
<dbReference type="Gene3D" id="2.40.30.170">
    <property type="match status" value="1"/>
</dbReference>
<dbReference type="PANTHER" id="PTHR30469:SF15">
    <property type="entry name" value="HLYD FAMILY OF SECRETION PROTEINS"/>
    <property type="match status" value="1"/>
</dbReference>
<dbReference type="Gene3D" id="2.40.420.20">
    <property type="match status" value="1"/>
</dbReference>
<proteinExistence type="inferred from homology"/>
<dbReference type="PANTHER" id="PTHR30469">
    <property type="entry name" value="MULTIDRUG RESISTANCE PROTEIN MDTA"/>
    <property type="match status" value="1"/>
</dbReference>
<evidence type="ECO:0000259" key="6">
    <source>
        <dbReference type="Pfam" id="PF25954"/>
    </source>
</evidence>
<evidence type="ECO:0000256" key="3">
    <source>
        <dbReference type="ARBA" id="ARBA00022448"/>
    </source>
</evidence>
<dbReference type="InterPro" id="IPR058627">
    <property type="entry name" value="MdtA-like_C"/>
</dbReference>
<dbReference type="EMBL" id="LAQT01000001">
    <property type="protein sequence ID" value="KPC55422.1"/>
    <property type="molecule type" value="Genomic_DNA"/>
</dbReference>
<dbReference type="InterPro" id="IPR058625">
    <property type="entry name" value="MdtA-like_BSH"/>
</dbReference>
<dbReference type="NCBIfam" id="TIGR01730">
    <property type="entry name" value="RND_mfp"/>
    <property type="match status" value="1"/>
</dbReference>
<feature type="domain" description="CusB-like beta-barrel" evidence="6">
    <location>
        <begin position="223"/>
        <end position="293"/>
    </location>
</feature>
<keyword evidence="9" id="KW-1185">Reference proteome</keyword>
<evidence type="ECO:0000256" key="2">
    <source>
        <dbReference type="ARBA" id="ARBA00009477"/>
    </source>
</evidence>
<accession>A0A0N1JU61</accession>
<sequence>MKPSLIRRVALRQRRSFVLPALAFMLAGALAACQRHEEPPAPPTLVVAMPAQSSTAQAGDALRYPVEVASRYTNAMSFRVAGKIIERKVRLGDRVRKGQLMARLDAVDAQKQVASAQAQLDAAAHKVVFTQQQLQRDQGQAQKNLIAANQLEQSQDNYTAAVAGSDQAAAQLLLAQNNLQYNTLVADHDGVITSENADTGAVVSAGQTIYNLAWSGDTDLYLDASERDLARIKVGQNATITFPALPGQHFAAKVREVAPAADAQSRTWRVKLTLVQPGDAVKFGMTGDAVLQPANSPASANADGGTFQLPATAIFHQGKDPAVWVVNGSNKLELRKVNVLRYDERSATVSGGIKNGEQVVQAGVHTVFAGQAVKPVKPLFAAEQAAEGAAQ</sequence>
<dbReference type="STRING" id="857265.WG78_02155"/>
<name>A0A0N1JU61_9NEIS</name>